<evidence type="ECO:0000256" key="6">
    <source>
        <dbReference type="ARBA" id="ARBA00023136"/>
    </source>
</evidence>
<accession>A0ABZ3IYJ5</accession>
<dbReference type="GO" id="GO:0016301">
    <property type="term" value="F:kinase activity"/>
    <property type="evidence" value="ECO:0007669"/>
    <property type="project" value="UniProtKB-KW"/>
</dbReference>
<keyword evidence="11" id="KW-0418">Kinase</keyword>
<comment type="similarity">
    <text evidence="2">Belongs to the CpsC/CapA family.</text>
</comment>
<feature type="transmembrane region" description="Helical" evidence="8">
    <location>
        <begin position="405"/>
        <end position="427"/>
    </location>
</feature>
<keyword evidence="6 8" id="KW-0472">Membrane</keyword>
<evidence type="ECO:0000256" key="2">
    <source>
        <dbReference type="ARBA" id="ARBA00006683"/>
    </source>
</evidence>
<organism evidence="11 12">
    <name type="scientific">Sporomusa acidovorans (strain ATCC 49682 / DSM 3132 / Mol)</name>
    <dbReference type="NCBI Taxonomy" id="1123286"/>
    <lineage>
        <taxon>Bacteria</taxon>
        <taxon>Bacillati</taxon>
        <taxon>Bacillota</taxon>
        <taxon>Negativicutes</taxon>
        <taxon>Selenomonadales</taxon>
        <taxon>Sporomusaceae</taxon>
        <taxon>Sporomusa</taxon>
    </lineage>
</organism>
<comment type="subcellular location">
    <subcellularLocation>
        <location evidence="1">Cell membrane</location>
        <topology evidence="1">Multi-pass membrane protein</topology>
    </subcellularLocation>
</comment>
<feature type="transmembrane region" description="Helical" evidence="8">
    <location>
        <begin position="20"/>
        <end position="40"/>
    </location>
</feature>
<evidence type="ECO:0000259" key="10">
    <source>
        <dbReference type="Pfam" id="PF13807"/>
    </source>
</evidence>
<evidence type="ECO:0000256" key="8">
    <source>
        <dbReference type="SAM" id="Phobius"/>
    </source>
</evidence>
<feature type="domain" description="Polysaccharide chain length determinant N-terminal" evidence="9">
    <location>
        <begin position="5"/>
        <end position="96"/>
    </location>
</feature>
<evidence type="ECO:0000256" key="5">
    <source>
        <dbReference type="ARBA" id="ARBA00022989"/>
    </source>
</evidence>
<dbReference type="PANTHER" id="PTHR32309">
    <property type="entry name" value="TYROSINE-PROTEIN KINASE"/>
    <property type="match status" value="1"/>
</dbReference>
<keyword evidence="7" id="KW-0175">Coiled coil</keyword>
<evidence type="ECO:0000256" key="4">
    <source>
        <dbReference type="ARBA" id="ARBA00022692"/>
    </source>
</evidence>
<dbReference type="InterPro" id="IPR003856">
    <property type="entry name" value="LPS_length_determ_N"/>
</dbReference>
<dbReference type="EC" id="2.7.10.-" evidence="11"/>
<keyword evidence="5 8" id="KW-1133">Transmembrane helix</keyword>
<evidence type="ECO:0000313" key="12">
    <source>
        <dbReference type="Proteomes" id="UP000216052"/>
    </source>
</evidence>
<keyword evidence="12" id="KW-1185">Reference proteome</keyword>
<gene>
    <name evidence="11" type="primary">etk</name>
    <name evidence="11" type="ORF">SPACI_011670</name>
</gene>
<keyword evidence="11" id="KW-0808">Transferase</keyword>
<feature type="coiled-coil region" evidence="7">
    <location>
        <begin position="161"/>
        <end position="188"/>
    </location>
</feature>
<evidence type="ECO:0000256" key="3">
    <source>
        <dbReference type="ARBA" id="ARBA00022475"/>
    </source>
</evidence>
<sequence length="478" mass="52809">MIQKTINLQDCAAIVKKRFWLILVISLVGLLAAILINLMVPPTYEAVTSLRVKVPRGLATSLLSDMPGASTADSRQNLANYAEMLKSRTVVQPAIDRVYANENVVPQYEQLVGRINVQPSKTADMLYVRVQARTPDEAQLIANALSDSLISLLTAEQGAVREFIGQRLQESKQELEKAESALEQYKRTQKMVAPDVQSKAMLDKMIGIDKLKAENRVNLMAAQAKLSSIDNQLAGEKPGFIADNPLIQQYKSKLADLEVELVSTLPKYSESHPKVISLRAAIEEVKAKLKNEAALVVNADAASGNAIHQNLLQGKITAEAEVAATTAQRSALDSIIAASDKELSALPAKEQGITRLMREAQVAQEIYIMLDKRYEEARINEVMRPSDVKVLDPAIVPQVPIKPNIVINAFIGALIGLFAGTTVALFLELTNWTIRNEQEAMELLSLPVIGIIPDFAKPVTKKELLWHKIRKLFFRRKH</sequence>
<dbReference type="PANTHER" id="PTHR32309:SF13">
    <property type="entry name" value="FERRIC ENTEROBACTIN TRANSPORT PROTEIN FEPE"/>
    <property type="match status" value="1"/>
</dbReference>
<proteinExistence type="inferred from homology"/>
<keyword evidence="3" id="KW-1003">Cell membrane</keyword>
<evidence type="ECO:0000313" key="11">
    <source>
        <dbReference type="EMBL" id="XFO71152.1"/>
    </source>
</evidence>
<dbReference type="RefSeq" id="WP_093795984.1">
    <property type="nucleotide sequence ID" value="NZ_CP155571.1"/>
</dbReference>
<dbReference type="InterPro" id="IPR050445">
    <property type="entry name" value="Bact_polysacc_biosynth/exp"/>
</dbReference>
<protein>
    <submittedName>
        <fullName evidence="11">Tyrosine-protein kinase etk</fullName>
        <ecNumber evidence="11">2.7.10.-</ecNumber>
    </submittedName>
</protein>
<dbReference type="Pfam" id="PF13807">
    <property type="entry name" value="GNVR"/>
    <property type="match status" value="1"/>
</dbReference>
<dbReference type="Pfam" id="PF02706">
    <property type="entry name" value="Wzz"/>
    <property type="match status" value="1"/>
</dbReference>
<feature type="domain" description="Tyrosine-protein kinase G-rich" evidence="10">
    <location>
        <begin position="350"/>
        <end position="426"/>
    </location>
</feature>
<reference evidence="11" key="1">
    <citation type="submission" date="2024-05" db="EMBL/GenBank/DDBJ databases">
        <title>Isolation and characterization of Sporomusa carbonis sp. nov., a carboxydotrophic hydrogenogen in the genus of Sporomusa isolated from a charcoal burning pile.</title>
        <authorList>
            <person name="Boeer T."/>
            <person name="Rosenbaum F."/>
            <person name="Eysell L."/>
            <person name="Mueller V."/>
            <person name="Daniel R."/>
            <person name="Poehlein A."/>
        </authorList>
    </citation>
    <scope>NUCLEOTIDE SEQUENCE [LARGE SCALE GENOMIC DNA]</scope>
    <source>
        <strain evidence="11">DSM 3132</strain>
    </source>
</reference>
<dbReference type="InterPro" id="IPR032807">
    <property type="entry name" value="GNVR"/>
</dbReference>
<evidence type="ECO:0000256" key="7">
    <source>
        <dbReference type="SAM" id="Coils"/>
    </source>
</evidence>
<name>A0ABZ3IYJ5_SPOA4</name>
<evidence type="ECO:0000256" key="1">
    <source>
        <dbReference type="ARBA" id="ARBA00004651"/>
    </source>
</evidence>
<evidence type="ECO:0000259" key="9">
    <source>
        <dbReference type="Pfam" id="PF02706"/>
    </source>
</evidence>
<keyword evidence="4 8" id="KW-0812">Transmembrane</keyword>
<dbReference type="Proteomes" id="UP000216052">
    <property type="component" value="Chromosome"/>
</dbReference>
<dbReference type="EMBL" id="CP155571">
    <property type="protein sequence ID" value="XFO71152.1"/>
    <property type="molecule type" value="Genomic_DNA"/>
</dbReference>